<accession>A0A1I2R4X6</accession>
<dbReference type="RefSeq" id="WP_092470020.1">
    <property type="nucleotide sequence ID" value="NZ_FOOX01000004.1"/>
</dbReference>
<evidence type="ECO:0000259" key="1">
    <source>
        <dbReference type="Pfam" id="PF00483"/>
    </source>
</evidence>
<dbReference type="CDD" id="cd04181">
    <property type="entry name" value="NTP_transferase"/>
    <property type="match status" value="1"/>
</dbReference>
<keyword evidence="3" id="KW-1185">Reference proteome</keyword>
<sequence length="245" mass="27783">MKALILAAGKGTRLRPITNYVPKPMLPLHGRPLMEWVLYPLIACGITNFVIAVSYLAEQIENYFGKGERWGVNIDYSCGSEPAGKAGEIWRARNLLQQEEGPFLVVPGDTVCHLDYRELLDFHQGHGGPVTVAFSSRYHLEVGTAQIDEHNLVKEFKERPNLNQPVSSGAYVLDKRIFSHIEKFNPEKQEVDLPSDIFPRLLQEGTPIYGYTRDYPWWDVGRINDYESLLKLSRAEAAQILPWGS</sequence>
<dbReference type="SUPFAM" id="SSF53448">
    <property type="entry name" value="Nucleotide-diphospho-sugar transferases"/>
    <property type="match status" value="1"/>
</dbReference>
<dbReference type="InterPro" id="IPR050486">
    <property type="entry name" value="Mannose-1P_guanyltransferase"/>
</dbReference>
<dbReference type="Gene3D" id="3.90.550.10">
    <property type="entry name" value="Spore Coat Polysaccharide Biosynthesis Protein SpsA, Chain A"/>
    <property type="match status" value="1"/>
</dbReference>
<dbReference type="OrthoDB" id="9801899at2"/>
<dbReference type="Pfam" id="PF00483">
    <property type="entry name" value="NTP_transferase"/>
    <property type="match status" value="1"/>
</dbReference>
<reference evidence="3" key="1">
    <citation type="submission" date="2016-10" db="EMBL/GenBank/DDBJ databases">
        <authorList>
            <person name="Varghese N."/>
            <person name="Submissions S."/>
        </authorList>
    </citation>
    <scope>NUCLEOTIDE SEQUENCE [LARGE SCALE GENOMIC DNA]</scope>
    <source>
        <strain evidence="3">DSM 17038</strain>
    </source>
</reference>
<dbReference type="AlphaFoldDB" id="A0A1I2R4X6"/>
<dbReference type="GO" id="GO:0016740">
    <property type="term" value="F:transferase activity"/>
    <property type="evidence" value="ECO:0007669"/>
    <property type="project" value="UniProtKB-KW"/>
</dbReference>
<feature type="domain" description="Nucleotidyl transferase" evidence="1">
    <location>
        <begin position="2"/>
        <end position="228"/>
    </location>
</feature>
<name>A0A1I2R4X6_9FIRM</name>
<gene>
    <name evidence="2" type="ORF">SAMN05660649_01377</name>
</gene>
<dbReference type="EMBL" id="FOOX01000004">
    <property type="protein sequence ID" value="SFG35093.1"/>
    <property type="molecule type" value="Genomic_DNA"/>
</dbReference>
<keyword evidence="2" id="KW-0808">Transferase</keyword>
<dbReference type="InterPro" id="IPR029044">
    <property type="entry name" value="Nucleotide-diphossugar_trans"/>
</dbReference>
<organism evidence="2 3">
    <name type="scientific">Desulfotruncus arcticus DSM 17038</name>
    <dbReference type="NCBI Taxonomy" id="1121424"/>
    <lineage>
        <taxon>Bacteria</taxon>
        <taxon>Bacillati</taxon>
        <taxon>Bacillota</taxon>
        <taxon>Clostridia</taxon>
        <taxon>Eubacteriales</taxon>
        <taxon>Desulfallaceae</taxon>
        <taxon>Desulfotruncus</taxon>
    </lineage>
</organism>
<evidence type="ECO:0000313" key="2">
    <source>
        <dbReference type="EMBL" id="SFG35093.1"/>
    </source>
</evidence>
<dbReference type="InterPro" id="IPR005835">
    <property type="entry name" value="NTP_transferase_dom"/>
</dbReference>
<protein>
    <submittedName>
        <fullName evidence="2">Nucleotidyl transferase</fullName>
    </submittedName>
</protein>
<dbReference type="Proteomes" id="UP000199337">
    <property type="component" value="Unassembled WGS sequence"/>
</dbReference>
<proteinExistence type="predicted"/>
<evidence type="ECO:0000313" key="3">
    <source>
        <dbReference type="Proteomes" id="UP000199337"/>
    </source>
</evidence>
<dbReference type="STRING" id="341036.SAMN05660649_01377"/>
<dbReference type="PANTHER" id="PTHR22572">
    <property type="entry name" value="SUGAR-1-PHOSPHATE GUANYL TRANSFERASE"/>
    <property type="match status" value="1"/>
</dbReference>